<keyword evidence="3" id="KW-0808">Transferase</keyword>
<feature type="transmembrane region" description="Helical" evidence="1">
    <location>
        <begin position="274"/>
        <end position="294"/>
    </location>
</feature>
<feature type="transmembrane region" description="Helical" evidence="1">
    <location>
        <begin position="242"/>
        <end position="262"/>
    </location>
</feature>
<feature type="transmembrane region" description="Helical" evidence="1">
    <location>
        <begin position="38"/>
        <end position="56"/>
    </location>
</feature>
<comment type="caution">
    <text evidence="3">The sequence shown here is derived from an EMBL/GenBank/DDBJ whole genome shotgun (WGS) entry which is preliminary data.</text>
</comment>
<sequence>MKHYLGLDGLRGVAAVAVVLFHRRWLGPGGHFFDQAHLAVNFFFILSGFVIDHAYAERLKQGGISLGRFVTSRIVRLYPLIILGTALGFTYWAGESLRTGHPTMGTLFLATLLSALCLPAPSSLMGEMFAIDRPLWSLFYEIVANLIFVLILFRLPSKAVAMLAAIGVAASLILALRFNVLNVGYKNGDIGWGMLNVLPSFVMGMALNRMRGMWNFSMPFWLSSVLLAATFLPHSLGAWQGVYGLVMVTTFYPALILSSLDFEEGARSAAAARFSAFISYPLYALHYPLLFWVSKVADKFDLPGKVELLAGLLISVAVAWIAGKYYDEPVREFLSKALRKRPKLNPTVSEAS</sequence>
<dbReference type="PANTHER" id="PTHR23028:SF134">
    <property type="entry name" value="PUTATIVE (AFU_ORTHOLOGUE AFUA_4G08520)-RELATED"/>
    <property type="match status" value="1"/>
</dbReference>
<proteinExistence type="predicted"/>
<dbReference type="Proteomes" id="UP000249082">
    <property type="component" value="Unassembled WGS sequence"/>
</dbReference>
<dbReference type="Pfam" id="PF01757">
    <property type="entry name" value="Acyl_transf_3"/>
    <property type="match status" value="1"/>
</dbReference>
<evidence type="ECO:0000256" key="1">
    <source>
        <dbReference type="SAM" id="Phobius"/>
    </source>
</evidence>
<evidence type="ECO:0000313" key="4">
    <source>
        <dbReference type="Proteomes" id="UP000249082"/>
    </source>
</evidence>
<protein>
    <submittedName>
        <fullName evidence="3">Acyltransferase</fullName>
    </submittedName>
</protein>
<evidence type="ECO:0000259" key="2">
    <source>
        <dbReference type="Pfam" id="PF01757"/>
    </source>
</evidence>
<keyword evidence="1" id="KW-0812">Transmembrane</keyword>
<feature type="transmembrane region" description="Helical" evidence="1">
    <location>
        <begin position="219"/>
        <end position="236"/>
    </location>
</feature>
<feature type="transmembrane region" description="Helical" evidence="1">
    <location>
        <begin position="136"/>
        <end position="153"/>
    </location>
</feature>
<keyword evidence="1" id="KW-1133">Transmembrane helix</keyword>
<feature type="transmembrane region" description="Helical" evidence="1">
    <location>
        <begin position="106"/>
        <end position="124"/>
    </location>
</feature>
<gene>
    <name evidence="3" type="ORF">DI555_00870</name>
</gene>
<name>A0A2W5P3U1_9SPHN</name>
<dbReference type="InterPro" id="IPR002656">
    <property type="entry name" value="Acyl_transf_3_dom"/>
</dbReference>
<dbReference type="PANTHER" id="PTHR23028">
    <property type="entry name" value="ACETYLTRANSFERASE"/>
    <property type="match status" value="1"/>
</dbReference>
<feature type="transmembrane region" description="Helical" evidence="1">
    <location>
        <begin position="160"/>
        <end position="178"/>
    </location>
</feature>
<feature type="domain" description="Acyltransferase 3" evidence="2">
    <location>
        <begin position="5"/>
        <end position="322"/>
    </location>
</feature>
<feature type="transmembrane region" description="Helical" evidence="1">
    <location>
        <begin position="306"/>
        <end position="326"/>
    </location>
</feature>
<dbReference type="GO" id="GO:0016747">
    <property type="term" value="F:acyltransferase activity, transferring groups other than amino-acyl groups"/>
    <property type="evidence" value="ECO:0007669"/>
    <property type="project" value="InterPro"/>
</dbReference>
<dbReference type="EMBL" id="QFPX01000001">
    <property type="protein sequence ID" value="PZQ57515.1"/>
    <property type="molecule type" value="Genomic_DNA"/>
</dbReference>
<organism evidence="3 4">
    <name type="scientific">Novosphingobium pentaromativorans</name>
    <dbReference type="NCBI Taxonomy" id="205844"/>
    <lineage>
        <taxon>Bacteria</taxon>
        <taxon>Pseudomonadati</taxon>
        <taxon>Pseudomonadota</taxon>
        <taxon>Alphaproteobacteria</taxon>
        <taxon>Sphingomonadales</taxon>
        <taxon>Sphingomonadaceae</taxon>
        <taxon>Novosphingobium</taxon>
    </lineage>
</organism>
<dbReference type="AlphaFoldDB" id="A0A2W5P3U1"/>
<feature type="transmembrane region" description="Helical" evidence="1">
    <location>
        <begin position="76"/>
        <end position="94"/>
    </location>
</feature>
<evidence type="ECO:0000313" key="3">
    <source>
        <dbReference type="EMBL" id="PZQ57515.1"/>
    </source>
</evidence>
<keyword evidence="1" id="KW-0472">Membrane</keyword>
<accession>A0A2W5P3U1</accession>
<reference evidence="3 4" key="1">
    <citation type="submission" date="2017-08" db="EMBL/GenBank/DDBJ databases">
        <title>Infants hospitalized years apart are colonized by the same room-sourced microbial strains.</title>
        <authorList>
            <person name="Brooks B."/>
            <person name="Olm M.R."/>
            <person name="Firek B.A."/>
            <person name="Baker R."/>
            <person name="Thomas B.C."/>
            <person name="Morowitz M.J."/>
            <person name="Banfield J.F."/>
        </authorList>
    </citation>
    <scope>NUCLEOTIDE SEQUENCE [LARGE SCALE GENOMIC DNA]</scope>
    <source>
        <strain evidence="3">S2_005_002_R2_33</strain>
    </source>
</reference>
<keyword evidence="3" id="KW-0012">Acyltransferase</keyword>
<dbReference type="InterPro" id="IPR050879">
    <property type="entry name" value="Acyltransferase_3"/>
</dbReference>